<dbReference type="SMART" id="SM00191">
    <property type="entry name" value="Int_alpha"/>
    <property type="match status" value="1"/>
</dbReference>
<evidence type="ECO:0000256" key="1">
    <source>
        <dbReference type="ARBA" id="ARBA00023180"/>
    </source>
</evidence>
<dbReference type="PRINTS" id="PR01185">
    <property type="entry name" value="INTEGRINA"/>
</dbReference>
<keyword evidence="2" id="KW-0401">Integrin</keyword>
<dbReference type="GO" id="GO:0007229">
    <property type="term" value="P:integrin-mediated signaling pathway"/>
    <property type="evidence" value="ECO:0007669"/>
    <property type="project" value="UniProtKB-KW"/>
</dbReference>
<dbReference type="GO" id="GO:0033627">
    <property type="term" value="P:cell adhesion mediated by integrin"/>
    <property type="evidence" value="ECO:0007669"/>
    <property type="project" value="TreeGrafter"/>
</dbReference>
<evidence type="ECO:0000313" key="3">
    <source>
        <dbReference type="Proteomes" id="UP000031668"/>
    </source>
</evidence>
<evidence type="ECO:0000313" key="2">
    <source>
        <dbReference type="EMBL" id="KII67783.1"/>
    </source>
</evidence>
<dbReference type="InterPro" id="IPR028994">
    <property type="entry name" value="Integrin_alpha_N"/>
</dbReference>
<dbReference type="SUPFAM" id="SSF69318">
    <property type="entry name" value="Integrin alpha N-terminal domain"/>
    <property type="match status" value="1"/>
</dbReference>
<dbReference type="PANTHER" id="PTHR23220:SF122">
    <property type="entry name" value="INTEGRIN ALPHA-PS1"/>
    <property type="match status" value="1"/>
</dbReference>
<dbReference type="InterPro" id="IPR000413">
    <property type="entry name" value="Integrin_alpha"/>
</dbReference>
<dbReference type="GO" id="GO:0009897">
    <property type="term" value="C:external side of plasma membrane"/>
    <property type="evidence" value="ECO:0007669"/>
    <property type="project" value="TreeGrafter"/>
</dbReference>
<dbReference type="InterPro" id="IPR013519">
    <property type="entry name" value="Int_alpha_beta-p"/>
</dbReference>
<dbReference type="PANTHER" id="PTHR23220">
    <property type="entry name" value="INTEGRIN ALPHA"/>
    <property type="match status" value="1"/>
</dbReference>
<gene>
    <name evidence="2" type="ORF">RF11_12318</name>
</gene>
<proteinExistence type="predicted"/>
<keyword evidence="1" id="KW-0325">Glycoprotein</keyword>
<name>A0A0C2JEX5_THEKT</name>
<sequence length="275" mass="31432">MKIEPLDHPSWRHQRYLVSQNNLIYHSFDETQSNYNEYLVITAEDGTHQNVHVSNIPSPEFILNRADDRNYLIVPYPFTNDLRGSFEVFTINFIPRQYVNLSDGSVLLSINIRWDKNSGILQRWASFQKVVCLDVVISAPFHTIEGDEGAVYHFRCDSSSGLFNTIPTILYGDGRKFGRFGFSVANIKDPNMDGFEDIIILQPNYGQHHPTLYIYTSGKNGFSDTQAKKIDLDDQPCGTYTEYAYGLYSGFDSNHDHVNDVAVTYPLQNKVIIIP</sequence>
<protein>
    <submittedName>
        <fullName evidence="2">Integrin alpha-PS3</fullName>
    </submittedName>
</protein>
<reference evidence="2 3" key="1">
    <citation type="journal article" date="2014" name="Genome Biol. Evol.">
        <title>The genome of the myxosporean Thelohanellus kitauei shows adaptations to nutrient acquisition within its fish host.</title>
        <authorList>
            <person name="Yang Y."/>
            <person name="Xiong J."/>
            <person name="Zhou Z."/>
            <person name="Huo F."/>
            <person name="Miao W."/>
            <person name="Ran C."/>
            <person name="Liu Y."/>
            <person name="Zhang J."/>
            <person name="Feng J."/>
            <person name="Wang M."/>
            <person name="Wang M."/>
            <person name="Wang L."/>
            <person name="Yao B."/>
        </authorList>
    </citation>
    <scope>NUCLEOTIDE SEQUENCE [LARGE SCALE GENOMIC DNA]</scope>
    <source>
        <strain evidence="2">Wuqing</strain>
    </source>
</reference>
<dbReference type="GO" id="GO:0007160">
    <property type="term" value="P:cell-matrix adhesion"/>
    <property type="evidence" value="ECO:0007669"/>
    <property type="project" value="TreeGrafter"/>
</dbReference>
<keyword evidence="3" id="KW-1185">Reference proteome</keyword>
<accession>A0A0C2JEX5</accession>
<dbReference type="Proteomes" id="UP000031668">
    <property type="component" value="Unassembled WGS sequence"/>
</dbReference>
<dbReference type="AlphaFoldDB" id="A0A0C2JEX5"/>
<dbReference type="Gene3D" id="2.130.10.130">
    <property type="entry name" value="Integrin alpha, N-terminal"/>
    <property type="match status" value="1"/>
</dbReference>
<comment type="caution">
    <text evidence="2">The sequence shown here is derived from an EMBL/GenBank/DDBJ whole genome shotgun (WGS) entry which is preliminary data.</text>
</comment>
<dbReference type="GO" id="GO:0098609">
    <property type="term" value="P:cell-cell adhesion"/>
    <property type="evidence" value="ECO:0007669"/>
    <property type="project" value="TreeGrafter"/>
</dbReference>
<dbReference type="OrthoDB" id="5573735at2759"/>
<dbReference type="GO" id="GO:0008305">
    <property type="term" value="C:integrin complex"/>
    <property type="evidence" value="ECO:0007669"/>
    <property type="project" value="InterPro"/>
</dbReference>
<dbReference type="EMBL" id="JWZT01003082">
    <property type="protein sequence ID" value="KII67783.1"/>
    <property type="molecule type" value="Genomic_DNA"/>
</dbReference>
<organism evidence="2 3">
    <name type="scientific">Thelohanellus kitauei</name>
    <name type="common">Myxosporean</name>
    <dbReference type="NCBI Taxonomy" id="669202"/>
    <lineage>
        <taxon>Eukaryota</taxon>
        <taxon>Metazoa</taxon>
        <taxon>Cnidaria</taxon>
        <taxon>Myxozoa</taxon>
        <taxon>Myxosporea</taxon>
        <taxon>Bivalvulida</taxon>
        <taxon>Platysporina</taxon>
        <taxon>Myxobolidae</taxon>
        <taxon>Thelohanellus</taxon>
    </lineage>
</organism>
<dbReference type="GO" id="GO:0005178">
    <property type="term" value="F:integrin binding"/>
    <property type="evidence" value="ECO:0007669"/>
    <property type="project" value="TreeGrafter"/>
</dbReference>